<organism evidence="3 4">
    <name type="scientific">Methylobacterium radiotolerans</name>
    <dbReference type="NCBI Taxonomy" id="31998"/>
    <lineage>
        <taxon>Bacteria</taxon>
        <taxon>Pseudomonadati</taxon>
        <taxon>Pseudomonadota</taxon>
        <taxon>Alphaproteobacteria</taxon>
        <taxon>Hyphomicrobiales</taxon>
        <taxon>Methylobacteriaceae</taxon>
        <taxon>Methylobacterium</taxon>
    </lineage>
</organism>
<feature type="region of interest" description="Disordered" evidence="1">
    <location>
        <begin position="202"/>
        <end position="284"/>
    </location>
</feature>
<comment type="caution">
    <text evidence="3">The sequence shown here is derived from an EMBL/GenBank/DDBJ whole genome shotgun (WGS) entry which is preliminary data.</text>
</comment>
<evidence type="ECO:0000313" key="3">
    <source>
        <dbReference type="EMBL" id="MET3865011.1"/>
    </source>
</evidence>
<dbReference type="RefSeq" id="WP_312892301.1">
    <property type="nucleotide sequence ID" value="NZ_JBEPNV010000001.1"/>
</dbReference>
<evidence type="ECO:0000313" key="4">
    <source>
        <dbReference type="Proteomes" id="UP001549119"/>
    </source>
</evidence>
<feature type="compositionally biased region" description="Low complexity" evidence="1">
    <location>
        <begin position="245"/>
        <end position="259"/>
    </location>
</feature>
<dbReference type="InterPro" id="IPR038610">
    <property type="entry name" value="FliK-like_C_sf"/>
</dbReference>
<proteinExistence type="predicted"/>
<feature type="compositionally biased region" description="Gly residues" evidence="1">
    <location>
        <begin position="448"/>
        <end position="466"/>
    </location>
</feature>
<keyword evidence="3" id="KW-0966">Cell projection</keyword>
<feature type="compositionally biased region" description="Low complexity" evidence="1">
    <location>
        <begin position="117"/>
        <end position="132"/>
    </location>
</feature>
<feature type="compositionally biased region" description="Basic and acidic residues" evidence="1">
    <location>
        <begin position="32"/>
        <end position="80"/>
    </location>
</feature>
<feature type="compositionally biased region" description="Low complexity" evidence="1">
    <location>
        <begin position="15"/>
        <end position="31"/>
    </location>
</feature>
<feature type="domain" description="Flagellar hook-length control protein-like C-terminal" evidence="2">
    <location>
        <begin position="369"/>
        <end position="433"/>
    </location>
</feature>
<keyword evidence="4" id="KW-1185">Reference proteome</keyword>
<name>A0ABV2NEU7_9HYPH</name>
<feature type="compositionally biased region" description="Low complexity" evidence="1">
    <location>
        <begin position="216"/>
        <end position="237"/>
    </location>
</feature>
<keyword evidence="3" id="KW-0969">Cilium</keyword>
<evidence type="ECO:0000256" key="1">
    <source>
        <dbReference type="SAM" id="MobiDB-lite"/>
    </source>
</evidence>
<feature type="compositionally biased region" description="Low complexity" evidence="1">
    <location>
        <begin position="82"/>
        <end position="107"/>
    </location>
</feature>
<feature type="region of interest" description="Disordered" evidence="1">
    <location>
        <begin position="1"/>
        <end position="180"/>
    </location>
</feature>
<dbReference type="Gene3D" id="3.30.750.140">
    <property type="match status" value="1"/>
</dbReference>
<sequence>MAARAGNSAQDRFGAALSAAQARDAAAAARARAADQRDVTDAARARQADLRDQADAARVASDRARDAALRSEARAADKKASLAKPADAAAPAEAAAPADAAAPAARARQAEGQPSVAGARTAETGRTETAGRQGSEAAAAGEVPASEMAATADHEAASIDAAALPQKAETAAQPAGSSPSASLLALIAALSKGGAATGTVKVEADGDTGTAPAQDGAAALPGTGVAAGPPGTDARGSGRAGGAVSGVAGSGPATASAGGHEPGKVGPGSVPVDGPTAGAGGAAAATSDAATQDFLTVLTDAGQGAGPLQTMPAAAQGGPTPPIPTGQAVDTSRAAQEAAAPNQSAASVRTDPPIPIGQVPMTIGLRSLRGSNEFQIRLDPAELGRIDVKLEIDKAHGRVMTHLVVDRPETLALLQRDSGQLQQALSQAGFDPAAGGINLSLRGDGSAQSGGSGGQPGDSPRGGGTGWSRDQADAPQEIAPIRHLRGYGGVDMRI</sequence>
<dbReference type="Proteomes" id="UP001549119">
    <property type="component" value="Unassembled WGS sequence"/>
</dbReference>
<evidence type="ECO:0000259" key="2">
    <source>
        <dbReference type="Pfam" id="PF02120"/>
    </source>
</evidence>
<dbReference type="EMBL" id="JBEPNW010000002">
    <property type="protein sequence ID" value="MET3865011.1"/>
    <property type="molecule type" value="Genomic_DNA"/>
</dbReference>
<feature type="region of interest" description="Disordered" evidence="1">
    <location>
        <begin position="436"/>
        <end position="482"/>
    </location>
</feature>
<dbReference type="InterPro" id="IPR021136">
    <property type="entry name" value="Flagellar_hook_control-like_C"/>
</dbReference>
<feature type="compositionally biased region" description="Low complexity" evidence="1">
    <location>
        <begin position="171"/>
        <end position="180"/>
    </location>
</feature>
<keyword evidence="3" id="KW-0282">Flagellum</keyword>
<reference evidence="3 4" key="1">
    <citation type="submission" date="2024-06" db="EMBL/GenBank/DDBJ databases">
        <title>Genomics of switchgrass bacterial isolates.</title>
        <authorList>
            <person name="Shade A."/>
        </authorList>
    </citation>
    <scope>NUCLEOTIDE SEQUENCE [LARGE SCALE GENOMIC DNA]</scope>
    <source>
        <strain evidence="3 4">PvP084</strain>
    </source>
</reference>
<dbReference type="CDD" id="cd17470">
    <property type="entry name" value="T3SS_Flik_C"/>
    <property type="match status" value="1"/>
</dbReference>
<accession>A0ABV2NEU7</accession>
<gene>
    <name evidence="3" type="ORF">ABIC20_002320</name>
</gene>
<protein>
    <submittedName>
        <fullName evidence="3">Flagellar hook-length control protein FliK</fullName>
    </submittedName>
</protein>
<dbReference type="Pfam" id="PF02120">
    <property type="entry name" value="Flg_hook"/>
    <property type="match status" value="1"/>
</dbReference>